<protein>
    <submittedName>
        <fullName evidence="3">Uncharacterized protein</fullName>
    </submittedName>
</protein>
<dbReference type="InterPro" id="IPR036514">
    <property type="entry name" value="SGNH_hydro_sf"/>
</dbReference>
<dbReference type="GO" id="GO:0006629">
    <property type="term" value="P:lipid metabolic process"/>
    <property type="evidence" value="ECO:0007669"/>
    <property type="project" value="UniProtKB-KW"/>
</dbReference>
<evidence type="ECO:0000256" key="1">
    <source>
        <dbReference type="ARBA" id="ARBA00022801"/>
    </source>
</evidence>
<dbReference type="PANTHER" id="PTHR46020:SF15">
    <property type="entry name" value="SGNH HYDROLASE-TYPE ESTERASE DOMAIN-CONTAINING PROTEIN"/>
    <property type="match status" value="1"/>
</dbReference>
<evidence type="ECO:0000313" key="4">
    <source>
        <dbReference type="Proteomes" id="UP000636709"/>
    </source>
</evidence>
<dbReference type="AlphaFoldDB" id="A0A835E644"/>
<name>A0A835E644_9POAL</name>
<keyword evidence="4" id="KW-1185">Reference proteome</keyword>
<evidence type="ECO:0000256" key="2">
    <source>
        <dbReference type="ARBA" id="ARBA00023098"/>
    </source>
</evidence>
<reference evidence="3" key="1">
    <citation type="submission" date="2020-07" db="EMBL/GenBank/DDBJ databases">
        <title>Genome sequence and genetic diversity analysis of an under-domesticated orphan crop, white fonio (Digitaria exilis).</title>
        <authorList>
            <person name="Bennetzen J.L."/>
            <person name="Chen S."/>
            <person name="Ma X."/>
            <person name="Wang X."/>
            <person name="Yssel A.E.J."/>
            <person name="Chaluvadi S.R."/>
            <person name="Johnson M."/>
            <person name="Gangashetty P."/>
            <person name="Hamidou F."/>
            <person name="Sanogo M.D."/>
            <person name="Zwaenepoel A."/>
            <person name="Wallace J."/>
            <person name="Van De Peer Y."/>
            <person name="Van Deynze A."/>
        </authorList>
    </citation>
    <scope>NUCLEOTIDE SEQUENCE</scope>
    <source>
        <tissue evidence="3">Leaves</tissue>
    </source>
</reference>
<gene>
    <name evidence="3" type="ORF">HU200_056116</name>
</gene>
<dbReference type="Gene3D" id="3.40.50.1110">
    <property type="entry name" value="SGNH hydrolase"/>
    <property type="match status" value="2"/>
</dbReference>
<accession>A0A835E644</accession>
<dbReference type="SUPFAM" id="SSF52266">
    <property type="entry name" value="SGNH hydrolase"/>
    <property type="match status" value="1"/>
</dbReference>
<dbReference type="Proteomes" id="UP000636709">
    <property type="component" value="Unassembled WGS sequence"/>
</dbReference>
<dbReference type="EMBL" id="JACEFO010002380">
    <property type="protein sequence ID" value="KAF8662521.1"/>
    <property type="molecule type" value="Genomic_DNA"/>
</dbReference>
<comment type="caution">
    <text evidence="3">The sequence shown here is derived from an EMBL/GenBank/DDBJ whole genome shotgun (WGS) entry which is preliminary data.</text>
</comment>
<sequence length="242" mass="26638">MLFVFGDAFVDAGNRPPTTQSTSRSRSWFYPYGISDSTHHMNATGRFSDGLVQSDYVGVNFAMSGSGVAPSSATDSPSLSRQIDQFRMLVRHGIIDDDDLDDSVALISISGNHDYSGINMAASEDHVNSAPPIGCQPYNTRLNNYAQCDSQINRVTIIHNAALKKRLDGLEDVLLLDLDSAFTDLVQSKGGQEDAQGRAMYSVCPNPQDYFYWDNVYPTQAGWEAVMNRLQGPIMDFLGIVY</sequence>
<organism evidence="3 4">
    <name type="scientific">Digitaria exilis</name>
    <dbReference type="NCBI Taxonomy" id="1010633"/>
    <lineage>
        <taxon>Eukaryota</taxon>
        <taxon>Viridiplantae</taxon>
        <taxon>Streptophyta</taxon>
        <taxon>Embryophyta</taxon>
        <taxon>Tracheophyta</taxon>
        <taxon>Spermatophyta</taxon>
        <taxon>Magnoliopsida</taxon>
        <taxon>Liliopsida</taxon>
        <taxon>Poales</taxon>
        <taxon>Poaceae</taxon>
        <taxon>PACMAD clade</taxon>
        <taxon>Panicoideae</taxon>
        <taxon>Panicodae</taxon>
        <taxon>Paniceae</taxon>
        <taxon>Anthephorinae</taxon>
        <taxon>Digitaria</taxon>
    </lineage>
</organism>
<proteinExistence type="predicted"/>
<evidence type="ECO:0000313" key="3">
    <source>
        <dbReference type="EMBL" id="KAF8662521.1"/>
    </source>
</evidence>
<keyword evidence="1" id="KW-0378">Hydrolase</keyword>
<dbReference type="OrthoDB" id="1600564at2759"/>
<dbReference type="PANTHER" id="PTHR46020">
    <property type="entry name" value="OSJNBB0059K02.9 PROTEIN"/>
    <property type="match status" value="1"/>
</dbReference>
<keyword evidence="2" id="KW-0443">Lipid metabolism</keyword>
<dbReference type="GO" id="GO:0016787">
    <property type="term" value="F:hydrolase activity"/>
    <property type="evidence" value="ECO:0007669"/>
    <property type="project" value="UniProtKB-KW"/>
</dbReference>